<evidence type="ECO:0000313" key="10">
    <source>
        <dbReference type="Proteomes" id="UP000253273"/>
    </source>
</evidence>
<evidence type="ECO:0000256" key="3">
    <source>
        <dbReference type="ARBA" id="ARBA00022448"/>
    </source>
</evidence>
<keyword evidence="4" id="KW-1003">Cell membrane</keyword>
<comment type="subcellular location">
    <subcellularLocation>
        <location evidence="1">Cell membrane</location>
        <topology evidence="1">Multi-pass membrane protein</topology>
    </subcellularLocation>
</comment>
<evidence type="ECO:0000256" key="7">
    <source>
        <dbReference type="ARBA" id="ARBA00023136"/>
    </source>
</evidence>
<evidence type="ECO:0000256" key="1">
    <source>
        <dbReference type="ARBA" id="ARBA00004651"/>
    </source>
</evidence>
<dbReference type="PANTHER" id="PTHR34979:SF1">
    <property type="entry name" value="INNER MEMBRANE PROTEIN YGAZ"/>
    <property type="match status" value="1"/>
</dbReference>
<sequence>MLPDDFRAGVRAALPSLLGLVPFGLVAGIAAVNAGLSPFQAIGLSAVVFAGAAQLAAIDLLARDASLAVVVVTAVVINLRMAMYSASIAPYFESFRRRWAVGCSYLLTDVSYALSIAEFTDESGTDRRWYYLGVAGAIWAVWQLTTVAGVLLGAGIPESWGVGFAVPLVFLTLLVGDVSDRPRLVAALVGGSVAVVGATWPLNLGLLGGALAGVVAGVVVDGRDGGSDA</sequence>
<evidence type="ECO:0000256" key="2">
    <source>
        <dbReference type="ARBA" id="ARBA00010735"/>
    </source>
</evidence>
<dbReference type="GeneID" id="37282717"/>
<gene>
    <name evidence="9" type="ORF">DU500_04990</name>
</gene>
<feature type="transmembrane region" description="Helical" evidence="8">
    <location>
        <begin position="38"/>
        <end position="58"/>
    </location>
</feature>
<dbReference type="InterPro" id="IPR011606">
    <property type="entry name" value="Brnchd-chn_aa_trnsp_permease"/>
</dbReference>
<feature type="transmembrane region" description="Helical" evidence="8">
    <location>
        <begin position="65"/>
        <end position="87"/>
    </location>
</feature>
<dbReference type="EMBL" id="CP031150">
    <property type="protein sequence ID" value="AXG05845.1"/>
    <property type="molecule type" value="Genomic_DNA"/>
</dbReference>
<dbReference type="RefSeq" id="WP_114584993.1">
    <property type="nucleotide sequence ID" value="NZ_CP031150.1"/>
</dbReference>
<keyword evidence="10" id="KW-1185">Reference proteome</keyword>
<feature type="transmembrane region" description="Helical" evidence="8">
    <location>
        <begin position="12"/>
        <end position="32"/>
    </location>
</feature>
<dbReference type="GO" id="GO:1903785">
    <property type="term" value="P:L-valine transmembrane transport"/>
    <property type="evidence" value="ECO:0007669"/>
    <property type="project" value="TreeGrafter"/>
</dbReference>
<dbReference type="PANTHER" id="PTHR34979">
    <property type="entry name" value="INNER MEMBRANE PROTEIN YGAZ"/>
    <property type="match status" value="1"/>
</dbReference>
<reference evidence="9 10" key="1">
    <citation type="submission" date="2018-07" db="EMBL/GenBank/DDBJ databases">
        <title>Genome sequences of Haloplanus sp. CBA1113.</title>
        <authorList>
            <person name="Kim Y.B."/>
            <person name="Roh S.W."/>
        </authorList>
    </citation>
    <scope>NUCLEOTIDE SEQUENCE [LARGE SCALE GENOMIC DNA]</scope>
    <source>
        <strain evidence="9 10">CBA1113</strain>
    </source>
</reference>
<feature type="transmembrane region" description="Helical" evidence="8">
    <location>
        <begin position="129"/>
        <end position="154"/>
    </location>
</feature>
<keyword evidence="6 8" id="KW-1133">Transmembrane helix</keyword>
<evidence type="ECO:0000256" key="8">
    <source>
        <dbReference type="SAM" id="Phobius"/>
    </source>
</evidence>
<dbReference type="Pfam" id="PF03591">
    <property type="entry name" value="AzlC"/>
    <property type="match status" value="1"/>
</dbReference>
<keyword evidence="7 8" id="KW-0472">Membrane</keyword>
<evidence type="ECO:0000313" key="9">
    <source>
        <dbReference type="EMBL" id="AXG05845.1"/>
    </source>
</evidence>
<evidence type="ECO:0000256" key="6">
    <source>
        <dbReference type="ARBA" id="ARBA00022989"/>
    </source>
</evidence>
<proteinExistence type="inferred from homology"/>
<feature type="transmembrane region" description="Helical" evidence="8">
    <location>
        <begin position="160"/>
        <end position="177"/>
    </location>
</feature>
<organism evidence="9 10">
    <name type="scientific">Haloplanus rubicundus</name>
    <dbReference type="NCBI Taxonomy" id="1547898"/>
    <lineage>
        <taxon>Archaea</taxon>
        <taxon>Methanobacteriati</taxon>
        <taxon>Methanobacteriota</taxon>
        <taxon>Stenosarchaea group</taxon>
        <taxon>Halobacteria</taxon>
        <taxon>Halobacteriales</taxon>
        <taxon>Haloferacaceae</taxon>
        <taxon>Haloplanus</taxon>
    </lineage>
</organism>
<keyword evidence="5 8" id="KW-0812">Transmembrane</keyword>
<accession>A0A345E0X3</accession>
<dbReference type="AlphaFoldDB" id="A0A345E0X3"/>
<protein>
    <submittedName>
        <fullName evidence="9">Branched-chain amino acid ABC transporter permease</fullName>
    </submittedName>
</protein>
<comment type="similarity">
    <text evidence="2">Belongs to the AzlC family.</text>
</comment>
<dbReference type="Proteomes" id="UP000253273">
    <property type="component" value="Chromosome"/>
</dbReference>
<name>A0A345E0X3_9EURY</name>
<dbReference type="KEGG" id="haj:DU500_04990"/>
<evidence type="ECO:0000256" key="5">
    <source>
        <dbReference type="ARBA" id="ARBA00022692"/>
    </source>
</evidence>
<dbReference type="GO" id="GO:0005886">
    <property type="term" value="C:plasma membrane"/>
    <property type="evidence" value="ECO:0007669"/>
    <property type="project" value="UniProtKB-SubCell"/>
</dbReference>
<evidence type="ECO:0000256" key="4">
    <source>
        <dbReference type="ARBA" id="ARBA00022475"/>
    </source>
</evidence>
<keyword evidence="3" id="KW-0813">Transport</keyword>
<dbReference type="OrthoDB" id="213715at2157"/>